<name>A0A3E1REI7_9BURK</name>
<keyword evidence="5" id="KW-1185">Reference proteome</keyword>
<evidence type="ECO:0000313" key="5">
    <source>
        <dbReference type="Proteomes" id="UP000260665"/>
    </source>
</evidence>
<keyword evidence="3" id="KW-0012">Acyltransferase</keyword>
<dbReference type="PANTHER" id="PTHR36449">
    <property type="entry name" value="ACETYLTRANSFERASE-RELATED"/>
    <property type="match status" value="1"/>
</dbReference>
<dbReference type="SUPFAM" id="SSF55729">
    <property type="entry name" value="Acyl-CoA N-acyltransferases (Nat)"/>
    <property type="match status" value="1"/>
</dbReference>
<dbReference type="AlphaFoldDB" id="A0A3E1REI7"/>
<keyword evidence="1" id="KW-1277">Toxin-antitoxin system</keyword>
<accession>A0A3E1REI7</accession>
<evidence type="ECO:0000313" key="4">
    <source>
        <dbReference type="EMBL" id="RFO97774.1"/>
    </source>
</evidence>
<dbReference type="Proteomes" id="UP000260665">
    <property type="component" value="Unassembled WGS sequence"/>
</dbReference>
<sequence length="166" mass="18408">MLEEQVFDVRVHDRASFHCGVSALDDFLHKYAAQQSSKGINTVFVIVDDAAPSKILGFYTLSAAQIDVQQLSDTERKKLPRYPVPCFRMGRLARAIESRGAGLGEILIGCAVDRCLHARSLVGAYALLVDAKDEEAKFFYEQYGFIPCMDAPMTLYLPLGLSLTNQ</sequence>
<dbReference type="RefSeq" id="WP_117175842.1">
    <property type="nucleotide sequence ID" value="NZ_QFZK01000003.1"/>
</dbReference>
<keyword evidence="2 4" id="KW-0808">Transferase</keyword>
<reference evidence="4 5" key="1">
    <citation type="submission" date="2018-05" db="EMBL/GenBank/DDBJ databases">
        <title>Rhodoferax soyangensis sp.nov., isolated from an oligotrophic freshwater lake.</title>
        <authorList>
            <person name="Park M."/>
        </authorList>
    </citation>
    <scope>NUCLEOTIDE SEQUENCE [LARGE SCALE GENOMIC DNA]</scope>
    <source>
        <strain evidence="4 5">IMCC26218</strain>
    </source>
</reference>
<gene>
    <name evidence="4" type="ORF">DIC66_07990</name>
</gene>
<dbReference type="EMBL" id="QFZK01000003">
    <property type="protein sequence ID" value="RFO97774.1"/>
    <property type="molecule type" value="Genomic_DNA"/>
</dbReference>
<protein>
    <submittedName>
        <fullName evidence="4">N-acetyltransferase</fullName>
    </submittedName>
</protein>
<evidence type="ECO:0000256" key="3">
    <source>
        <dbReference type="ARBA" id="ARBA00023315"/>
    </source>
</evidence>
<evidence type="ECO:0000256" key="1">
    <source>
        <dbReference type="ARBA" id="ARBA00022649"/>
    </source>
</evidence>
<dbReference type="Gene3D" id="3.40.630.30">
    <property type="match status" value="1"/>
</dbReference>
<dbReference type="OrthoDB" id="9799147at2"/>
<proteinExistence type="predicted"/>
<evidence type="ECO:0000256" key="2">
    <source>
        <dbReference type="ARBA" id="ARBA00022679"/>
    </source>
</evidence>
<comment type="caution">
    <text evidence="4">The sequence shown here is derived from an EMBL/GenBank/DDBJ whole genome shotgun (WGS) entry which is preliminary data.</text>
</comment>
<organism evidence="4 5">
    <name type="scientific">Rhodoferax lacus</name>
    <dbReference type="NCBI Taxonomy" id="2184758"/>
    <lineage>
        <taxon>Bacteria</taxon>
        <taxon>Pseudomonadati</taxon>
        <taxon>Pseudomonadota</taxon>
        <taxon>Betaproteobacteria</taxon>
        <taxon>Burkholderiales</taxon>
        <taxon>Comamonadaceae</taxon>
        <taxon>Rhodoferax</taxon>
    </lineage>
</organism>
<dbReference type="GO" id="GO:0016746">
    <property type="term" value="F:acyltransferase activity"/>
    <property type="evidence" value="ECO:0007669"/>
    <property type="project" value="UniProtKB-KW"/>
</dbReference>
<dbReference type="InterPro" id="IPR016181">
    <property type="entry name" value="Acyl_CoA_acyltransferase"/>
</dbReference>
<dbReference type="PANTHER" id="PTHR36449:SF1">
    <property type="entry name" value="ACETYLTRANSFERASE"/>
    <property type="match status" value="1"/>
</dbReference>